<reference evidence="1" key="1">
    <citation type="submission" date="2018-02" db="EMBL/GenBank/DDBJ databases">
        <title>Rhizophora mucronata_Transcriptome.</title>
        <authorList>
            <person name="Meera S.P."/>
            <person name="Sreeshan A."/>
            <person name="Augustine A."/>
        </authorList>
    </citation>
    <scope>NUCLEOTIDE SEQUENCE</scope>
    <source>
        <tissue evidence="1">Leaf</tissue>
    </source>
</reference>
<proteinExistence type="predicted"/>
<dbReference type="AlphaFoldDB" id="A0A2P2PK84"/>
<dbReference type="EMBL" id="GGEC01074672">
    <property type="protein sequence ID" value="MBX55156.1"/>
    <property type="molecule type" value="Transcribed_RNA"/>
</dbReference>
<accession>A0A2P2PK84</accession>
<evidence type="ECO:0000313" key="1">
    <source>
        <dbReference type="EMBL" id="MBX55156.1"/>
    </source>
</evidence>
<protein>
    <submittedName>
        <fullName evidence="1">Uncharacterized protein</fullName>
    </submittedName>
</protein>
<sequence>MVATGRRCIINLLNLFLFHKQRPGTMSQ</sequence>
<name>A0A2P2PK84_RHIMU</name>
<organism evidence="1">
    <name type="scientific">Rhizophora mucronata</name>
    <name type="common">Asiatic mangrove</name>
    <dbReference type="NCBI Taxonomy" id="61149"/>
    <lineage>
        <taxon>Eukaryota</taxon>
        <taxon>Viridiplantae</taxon>
        <taxon>Streptophyta</taxon>
        <taxon>Embryophyta</taxon>
        <taxon>Tracheophyta</taxon>
        <taxon>Spermatophyta</taxon>
        <taxon>Magnoliopsida</taxon>
        <taxon>eudicotyledons</taxon>
        <taxon>Gunneridae</taxon>
        <taxon>Pentapetalae</taxon>
        <taxon>rosids</taxon>
        <taxon>fabids</taxon>
        <taxon>Malpighiales</taxon>
        <taxon>Rhizophoraceae</taxon>
        <taxon>Rhizophora</taxon>
    </lineage>
</organism>